<keyword evidence="5 8" id="KW-1133">Transmembrane helix</keyword>
<keyword evidence="6 8" id="KW-0472">Membrane</keyword>
<comment type="subcellular location">
    <subcellularLocation>
        <location evidence="1">Cell membrane</location>
        <topology evidence="1">Multi-pass membrane protein</topology>
    </subcellularLocation>
</comment>
<sequence>MPLARSRHLFVLIFAVAMLALSAAVYVENTGFLRPCPTCVIQRGCLLLVAITSVFGWFKARTLSGARLCAAGALLAIGVGAASAMRQLWLQAHAPLQERVCMPNLLHLDKSDALLQTLKVLVLGSPDCAIVTWTLLDMSLPEWSLLTFAGLGVISFMQVLQR</sequence>
<dbReference type="Gene3D" id="1.20.1550.10">
    <property type="entry name" value="DsbB-like"/>
    <property type="match status" value="1"/>
</dbReference>
<dbReference type="InterPro" id="IPR023380">
    <property type="entry name" value="DsbB-like_sf"/>
</dbReference>
<comment type="caution">
    <text evidence="9">The sequence shown here is derived from an EMBL/GenBank/DDBJ whole genome shotgun (WGS) entry which is preliminary data.</text>
</comment>
<evidence type="ECO:0000313" key="10">
    <source>
        <dbReference type="Proteomes" id="UP000746535"/>
    </source>
</evidence>
<evidence type="ECO:0000256" key="1">
    <source>
        <dbReference type="ARBA" id="ARBA00004651"/>
    </source>
</evidence>
<evidence type="ECO:0000256" key="4">
    <source>
        <dbReference type="ARBA" id="ARBA00022982"/>
    </source>
</evidence>
<evidence type="ECO:0000256" key="7">
    <source>
        <dbReference type="ARBA" id="ARBA00023284"/>
    </source>
</evidence>
<evidence type="ECO:0000256" key="6">
    <source>
        <dbReference type="ARBA" id="ARBA00023136"/>
    </source>
</evidence>
<feature type="transmembrane region" description="Helical" evidence="8">
    <location>
        <begin position="40"/>
        <end position="58"/>
    </location>
</feature>
<feature type="transmembrane region" description="Helical" evidence="8">
    <location>
        <begin position="143"/>
        <end position="160"/>
    </location>
</feature>
<evidence type="ECO:0000313" key="9">
    <source>
        <dbReference type="EMBL" id="NJP00832.1"/>
    </source>
</evidence>
<dbReference type="EMBL" id="JAAVJI010000003">
    <property type="protein sequence ID" value="NJP00832.1"/>
    <property type="molecule type" value="Genomic_DNA"/>
</dbReference>
<gene>
    <name evidence="9" type="ORF">HBH25_08150</name>
</gene>
<dbReference type="InterPro" id="IPR003752">
    <property type="entry name" value="DiS_bond_form_DsbB/BdbC"/>
</dbReference>
<keyword evidence="2" id="KW-1003">Cell membrane</keyword>
<dbReference type="InterPro" id="IPR050183">
    <property type="entry name" value="DsbB"/>
</dbReference>
<dbReference type="SUPFAM" id="SSF158442">
    <property type="entry name" value="DsbB-like"/>
    <property type="match status" value="1"/>
</dbReference>
<proteinExistence type="predicted"/>
<name>A0ABX0YEZ4_9PSED</name>
<evidence type="ECO:0000256" key="3">
    <source>
        <dbReference type="ARBA" id="ARBA00022692"/>
    </source>
</evidence>
<reference evidence="9 10" key="1">
    <citation type="submission" date="2020-03" db="EMBL/GenBank/DDBJ databases">
        <authorList>
            <person name="Wang L."/>
            <person name="He N."/>
            <person name="Li Y."/>
            <person name="Fang Y."/>
            <person name="Zhang F."/>
        </authorList>
    </citation>
    <scope>NUCLEOTIDE SEQUENCE [LARGE SCALE GENOMIC DNA]</scope>
    <source>
        <strain evidence="10">hsmgli-8</strain>
    </source>
</reference>
<dbReference type="Pfam" id="PF02600">
    <property type="entry name" value="DsbB"/>
    <property type="match status" value="1"/>
</dbReference>
<dbReference type="RefSeq" id="WP_168083325.1">
    <property type="nucleotide sequence ID" value="NZ_JAAVJI010000003.1"/>
</dbReference>
<evidence type="ECO:0000256" key="2">
    <source>
        <dbReference type="ARBA" id="ARBA00022475"/>
    </source>
</evidence>
<dbReference type="PANTHER" id="PTHR36570">
    <property type="entry name" value="DISULFIDE BOND FORMATION PROTEIN B"/>
    <property type="match status" value="1"/>
</dbReference>
<feature type="transmembrane region" description="Helical" evidence="8">
    <location>
        <begin position="65"/>
        <end position="85"/>
    </location>
</feature>
<dbReference type="PANTHER" id="PTHR36570:SF3">
    <property type="entry name" value="DISULFIDE BOND FORMATION PROTEIN B"/>
    <property type="match status" value="1"/>
</dbReference>
<evidence type="ECO:0000256" key="5">
    <source>
        <dbReference type="ARBA" id="ARBA00022989"/>
    </source>
</evidence>
<evidence type="ECO:0000256" key="8">
    <source>
        <dbReference type="SAM" id="Phobius"/>
    </source>
</evidence>
<organism evidence="9 10">
    <name type="scientific">Pseudomonas quercus</name>
    <dbReference type="NCBI Taxonomy" id="2722792"/>
    <lineage>
        <taxon>Bacteria</taxon>
        <taxon>Pseudomonadati</taxon>
        <taxon>Pseudomonadota</taxon>
        <taxon>Gammaproteobacteria</taxon>
        <taxon>Pseudomonadales</taxon>
        <taxon>Pseudomonadaceae</taxon>
        <taxon>Pseudomonas</taxon>
    </lineage>
</organism>
<keyword evidence="4" id="KW-0813">Transport</keyword>
<dbReference type="Proteomes" id="UP000746535">
    <property type="component" value="Unassembled WGS sequence"/>
</dbReference>
<protein>
    <submittedName>
        <fullName evidence="9">Disulfide bond formation protein B</fullName>
    </submittedName>
</protein>
<accession>A0ABX0YEZ4</accession>
<keyword evidence="10" id="KW-1185">Reference proteome</keyword>
<keyword evidence="3 8" id="KW-0812">Transmembrane</keyword>
<keyword evidence="7" id="KW-0676">Redox-active center</keyword>
<keyword evidence="4" id="KW-0249">Electron transport</keyword>